<proteinExistence type="predicted"/>
<gene>
    <name evidence="1" type="ORF">UABAM_02840</name>
</gene>
<dbReference type="KEGG" id="uam:UABAM_02840"/>
<dbReference type="Proteomes" id="UP000326354">
    <property type="component" value="Chromosome"/>
</dbReference>
<dbReference type="RefSeq" id="WP_151968632.1">
    <property type="nucleotide sequence ID" value="NZ_AP019860.1"/>
</dbReference>
<keyword evidence="2" id="KW-1185">Reference proteome</keyword>
<organism evidence="1 2">
    <name type="scientific">Uabimicrobium amorphum</name>
    <dbReference type="NCBI Taxonomy" id="2596890"/>
    <lineage>
        <taxon>Bacteria</taxon>
        <taxon>Pseudomonadati</taxon>
        <taxon>Planctomycetota</taxon>
        <taxon>Candidatus Uabimicrobiia</taxon>
        <taxon>Candidatus Uabimicrobiales</taxon>
        <taxon>Candidatus Uabimicrobiaceae</taxon>
        <taxon>Candidatus Uabimicrobium</taxon>
    </lineage>
</organism>
<protein>
    <submittedName>
        <fullName evidence="1">Uncharacterized protein</fullName>
    </submittedName>
</protein>
<dbReference type="AlphaFoldDB" id="A0A5S9IM99"/>
<evidence type="ECO:0000313" key="2">
    <source>
        <dbReference type="Proteomes" id="UP000326354"/>
    </source>
</evidence>
<reference evidence="1 2" key="1">
    <citation type="submission" date="2019-08" db="EMBL/GenBank/DDBJ databases">
        <title>Complete genome sequence of Candidatus Uab amorphum.</title>
        <authorList>
            <person name="Shiratori T."/>
            <person name="Suzuki S."/>
            <person name="Kakizawa Y."/>
            <person name="Ishida K."/>
        </authorList>
    </citation>
    <scope>NUCLEOTIDE SEQUENCE [LARGE SCALE GENOMIC DNA]</scope>
    <source>
        <strain evidence="1 2">SRT547</strain>
    </source>
</reference>
<evidence type="ECO:0000313" key="1">
    <source>
        <dbReference type="EMBL" id="BBM84479.1"/>
    </source>
</evidence>
<dbReference type="EMBL" id="AP019860">
    <property type="protein sequence ID" value="BBM84479.1"/>
    <property type="molecule type" value="Genomic_DNA"/>
</dbReference>
<sequence>MGKIHQKQICGLENSISFIKKYYNLVENHNFPRNKKIFSWINQASKFLVVEDIEKTLKAKLPALNVVATLFNIMIDDLVDVACDKELTNDFLCILNGKEKNKKSCSYANLASEIHEYLVNNLKSLPNYELFAPMMKHFIKRLSFSFQVSLSINSQPLYIKKTWLVKQDIDRIIEVLAPPIQVFPYGVMNMMSLNKKPTTSNLKSINQILKWAEQYMIISNWLATWDVEVAHQDYSSGIFVWAFQNNIVSYKNIESKNTNKIKKRIKSSNYYRFFEQKMNFLIKKISTFEGKIKAFNLTDYICKLQKIHKLHQKSKSILKY</sequence>
<name>A0A5S9IM99_UABAM</name>
<accession>A0A5S9IM99</accession>